<dbReference type="Pfam" id="PF17965">
    <property type="entry name" value="MucBP_2"/>
    <property type="match status" value="1"/>
</dbReference>
<evidence type="ECO:0000313" key="4">
    <source>
        <dbReference type="EMBL" id="KAA9322200.1"/>
    </source>
</evidence>
<dbReference type="InterPro" id="IPR041558">
    <property type="entry name" value="MucBP_2"/>
</dbReference>
<protein>
    <recommendedName>
        <fullName evidence="3">Mucin binding domain-containing protein</fullName>
    </recommendedName>
</protein>
<proteinExistence type="predicted"/>
<dbReference type="EMBL" id="VYWW01000021">
    <property type="protein sequence ID" value="KAA9322200.1"/>
    <property type="molecule type" value="Genomic_DNA"/>
</dbReference>
<evidence type="ECO:0000259" key="3">
    <source>
        <dbReference type="Pfam" id="PF17965"/>
    </source>
</evidence>
<gene>
    <name evidence="4" type="ORF">F6H94_05490</name>
</gene>
<feature type="transmembrane region" description="Helical" evidence="2">
    <location>
        <begin position="281"/>
        <end position="300"/>
    </location>
</feature>
<keyword evidence="2" id="KW-0812">Transmembrane</keyword>
<feature type="compositionally biased region" description="Low complexity" evidence="1">
    <location>
        <begin position="236"/>
        <end position="248"/>
    </location>
</feature>
<accession>A0A5N1IFN5</accession>
<dbReference type="AlphaFoldDB" id="A0A5N1IFN5"/>
<feature type="domain" description="Mucin binding" evidence="3">
    <location>
        <begin position="135"/>
        <end position="200"/>
    </location>
</feature>
<name>A0A5N1IFN5_LACJE</name>
<evidence type="ECO:0000256" key="2">
    <source>
        <dbReference type="SAM" id="Phobius"/>
    </source>
</evidence>
<feature type="region of interest" description="Disordered" evidence="1">
    <location>
        <begin position="203"/>
        <end position="264"/>
    </location>
</feature>
<keyword evidence="2" id="KW-0472">Membrane</keyword>
<feature type="compositionally biased region" description="Polar residues" evidence="1">
    <location>
        <begin position="225"/>
        <end position="235"/>
    </location>
</feature>
<evidence type="ECO:0000313" key="5">
    <source>
        <dbReference type="Proteomes" id="UP000327236"/>
    </source>
</evidence>
<keyword evidence="2" id="KW-1133">Transmembrane helix</keyword>
<reference evidence="4 5" key="1">
    <citation type="submission" date="2019-09" db="EMBL/GenBank/DDBJ databases">
        <title>Draft genome sequence assemblies of isolates from the urinary tract.</title>
        <authorList>
            <person name="Mores C.R."/>
            <person name="Putonti C."/>
            <person name="Wolfe A.J."/>
        </authorList>
    </citation>
    <scope>NUCLEOTIDE SEQUENCE [LARGE SCALE GENOMIC DNA]</scope>
    <source>
        <strain evidence="4 5">UMB246</strain>
    </source>
</reference>
<comment type="caution">
    <text evidence="4">The sequence shown here is derived from an EMBL/GenBank/DDBJ whole genome shotgun (WGS) entry which is preliminary data.</text>
</comment>
<dbReference type="Proteomes" id="UP000327236">
    <property type="component" value="Unassembled WGS sequence"/>
</dbReference>
<dbReference type="RefSeq" id="WP_151141500.1">
    <property type="nucleotide sequence ID" value="NZ_VYWW01000021.1"/>
</dbReference>
<dbReference type="OrthoDB" id="9936236at2"/>
<dbReference type="Gene3D" id="3.10.20.320">
    <property type="entry name" value="Putative peptidoglycan bound protein (lpxtg motif)"/>
    <property type="match status" value="1"/>
</dbReference>
<sequence>MFFNSTVVLAETTDSTESIKNQTLTANRKIYAKVDGDEDFQLVHQDRANLTYDEKVSFENNQRKVTLDKEVSSEWPSYTIPKKEGYTAYLVDENGQKEESLTDGTISKSEITLTSLDNTNLDRNYYVIYYPDEHTLSVEYIDKTTNQILSEDSYSGKSGEEISLNITNPDKSKYTIDNNIIPSSYTFTGASNQTVKIYLKNKSGKSGKTNNEKKKENLIKGPDIPNTNNIEQSKANNNLPNTYLNDNNKSTSLFTNSNRERVPKDKNNRQYLAFEKAGSKLTQWLLVALGIVIVVASVFISKIKFNSEV</sequence>
<evidence type="ECO:0000256" key="1">
    <source>
        <dbReference type="SAM" id="MobiDB-lite"/>
    </source>
</evidence>
<organism evidence="4 5">
    <name type="scientific">Lactobacillus jensenii</name>
    <dbReference type="NCBI Taxonomy" id="109790"/>
    <lineage>
        <taxon>Bacteria</taxon>
        <taxon>Bacillati</taxon>
        <taxon>Bacillota</taxon>
        <taxon>Bacilli</taxon>
        <taxon>Lactobacillales</taxon>
        <taxon>Lactobacillaceae</taxon>
        <taxon>Lactobacillus</taxon>
    </lineage>
</organism>